<dbReference type="InterPro" id="IPR006142">
    <property type="entry name" value="INTEIN"/>
</dbReference>
<dbReference type="InterPro" id="IPR050238">
    <property type="entry name" value="DNA_Rep/Repair_Clamp_Loader"/>
</dbReference>
<dbReference type="PANTHER" id="PTHR11669">
    <property type="entry name" value="REPLICATION FACTOR C / DNA POLYMERASE III GAMMA-TAU SUBUNIT"/>
    <property type="match status" value="1"/>
</dbReference>
<evidence type="ECO:0000256" key="2">
    <source>
        <dbReference type="ARBA" id="ARBA00014164"/>
    </source>
</evidence>
<dbReference type="InterPro" id="IPR004860">
    <property type="entry name" value="LAGLIDADG_dom"/>
</dbReference>
<dbReference type="KEGG" id="thm:CL1_1313"/>
<dbReference type="STRING" id="163003.CL1_1313"/>
<dbReference type="InterPro" id="IPR030934">
    <property type="entry name" value="Intein_C"/>
</dbReference>
<dbReference type="Pfam" id="PF00004">
    <property type="entry name" value="AAA"/>
    <property type="match status" value="1"/>
</dbReference>
<dbReference type="InterPro" id="IPR036390">
    <property type="entry name" value="WH_DNA-bd_sf"/>
</dbReference>
<dbReference type="GO" id="GO:0004519">
    <property type="term" value="F:endonuclease activity"/>
    <property type="evidence" value="ECO:0007669"/>
    <property type="project" value="InterPro"/>
</dbReference>
<dbReference type="NCBIfam" id="NF003159">
    <property type="entry name" value="PRK04132.1-4"/>
    <property type="match status" value="1"/>
</dbReference>
<accession>I3ZUX7</accession>
<feature type="domain" description="DOD-type homing endonuclease" evidence="9">
    <location>
        <begin position="183"/>
        <end position="313"/>
    </location>
</feature>
<keyword evidence="12" id="KW-1185">Reference proteome</keyword>
<dbReference type="Pfam" id="PF14528">
    <property type="entry name" value="LAGLIDADG_3"/>
    <property type="match status" value="3"/>
</dbReference>
<evidence type="ECO:0000259" key="10">
    <source>
        <dbReference type="PROSITE" id="PS50943"/>
    </source>
</evidence>
<dbReference type="SUPFAM" id="SSF51294">
    <property type="entry name" value="Hedgehog/intein (Hint) domain"/>
    <property type="match status" value="2"/>
</dbReference>
<dbReference type="Gene3D" id="2.170.16.10">
    <property type="entry name" value="Hedgehog/Intein (Hint) domain"/>
    <property type="match status" value="4"/>
</dbReference>
<dbReference type="InterPro" id="IPR027434">
    <property type="entry name" value="Homing_endonucl"/>
</dbReference>
<dbReference type="InterPro" id="IPR003959">
    <property type="entry name" value="ATPase_AAA_core"/>
</dbReference>
<evidence type="ECO:0000256" key="1">
    <source>
        <dbReference type="ARBA" id="ARBA00009668"/>
    </source>
</evidence>
<dbReference type="InterPro" id="IPR027417">
    <property type="entry name" value="P-loop_NTPase"/>
</dbReference>
<dbReference type="NCBIfam" id="TIGR01445">
    <property type="entry name" value="intein_Nterm"/>
    <property type="match status" value="2"/>
</dbReference>
<dbReference type="InterPro" id="IPR013748">
    <property type="entry name" value="Rep_factorC_C"/>
</dbReference>
<dbReference type="InterPro" id="IPR006141">
    <property type="entry name" value="Intein_N"/>
</dbReference>
<dbReference type="NCBIfam" id="NF003158">
    <property type="entry name" value="PRK04132.1-3"/>
    <property type="match status" value="1"/>
</dbReference>
<dbReference type="PROSITE" id="PS50943">
    <property type="entry name" value="HTH_CROC1"/>
    <property type="match status" value="1"/>
</dbReference>
<evidence type="ECO:0000313" key="12">
    <source>
        <dbReference type="Proteomes" id="UP000006064"/>
    </source>
</evidence>
<dbReference type="CDD" id="cd18140">
    <property type="entry name" value="HLD_clamp_RFC"/>
    <property type="match status" value="1"/>
</dbReference>
<dbReference type="CDD" id="cd00081">
    <property type="entry name" value="Hint"/>
    <property type="match status" value="2"/>
</dbReference>
<dbReference type="FunFam" id="3.40.50.300:FF:003150">
    <property type="entry name" value="Replication factor C small subunit"/>
    <property type="match status" value="1"/>
</dbReference>
<dbReference type="PANTHER" id="PTHR11669:SF20">
    <property type="entry name" value="REPLICATION FACTOR C SUBUNIT 4"/>
    <property type="match status" value="1"/>
</dbReference>
<dbReference type="Proteomes" id="UP000006064">
    <property type="component" value="Chromosome"/>
</dbReference>
<feature type="domain" description="DOD-type homing endonuclease" evidence="9">
    <location>
        <begin position="978"/>
        <end position="1136"/>
    </location>
</feature>
<dbReference type="SMART" id="SM00305">
    <property type="entry name" value="HintC"/>
    <property type="match status" value="2"/>
</dbReference>
<dbReference type="Gene3D" id="1.10.8.60">
    <property type="match status" value="1"/>
</dbReference>
<comment type="similarity">
    <text evidence="1">Belongs to the activator 1 small subunits family. RfcS subfamily.</text>
</comment>
<evidence type="ECO:0000256" key="6">
    <source>
        <dbReference type="ARBA" id="ARBA00022840"/>
    </source>
</evidence>
<reference evidence="11 12" key="1">
    <citation type="journal article" date="2012" name="J. Bacteriol.">
        <title>Complete Genome Sequence of the Hyperthermophilic Archaeon Thermococcus sp. Strain CL1, Isolated from a Paralvinella sp. Polychaete Worm Collected from a Hydrothermal Vent.</title>
        <authorList>
            <person name="Jung J.H."/>
            <person name="Holden J.F."/>
            <person name="Seo D.H."/>
            <person name="Park K.H."/>
            <person name="Shin H."/>
            <person name="Ryu S."/>
            <person name="Lee J.H."/>
            <person name="Park C.S."/>
        </authorList>
    </citation>
    <scope>NUCLEOTIDE SEQUENCE [LARGE SCALE GENOMIC DNA]</scope>
    <source>
        <strain evidence="12">DSM 27260 / KACC 17922 / CL1</strain>
    </source>
</reference>
<name>I3ZUX7_THECF</name>
<dbReference type="Pfam" id="PF01381">
    <property type="entry name" value="HTH_3"/>
    <property type="match status" value="1"/>
</dbReference>
<keyword evidence="6" id="KW-0067">ATP-binding</keyword>
<dbReference type="SMART" id="SM00306">
    <property type="entry name" value="HintN"/>
    <property type="match status" value="2"/>
</dbReference>
<dbReference type="InterPro" id="IPR008921">
    <property type="entry name" value="DNA_pol3_clamp-load_cplx_C"/>
</dbReference>
<dbReference type="PROSITE" id="PS50818">
    <property type="entry name" value="INTEIN_C_TER"/>
    <property type="match status" value="2"/>
</dbReference>
<dbReference type="GO" id="GO:0006261">
    <property type="term" value="P:DNA-templated DNA replication"/>
    <property type="evidence" value="ECO:0007669"/>
    <property type="project" value="TreeGrafter"/>
</dbReference>
<dbReference type="Gene3D" id="3.10.28.10">
    <property type="entry name" value="Homing endonucleases"/>
    <property type="match status" value="2"/>
</dbReference>
<feature type="domain" description="HTH cro/C1-type" evidence="10">
    <location>
        <begin position="441"/>
        <end position="483"/>
    </location>
</feature>
<dbReference type="PROSITE" id="PS50819">
    <property type="entry name" value="INTEIN_ENDONUCLEASE"/>
    <property type="match status" value="2"/>
</dbReference>
<dbReference type="GeneID" id="13037706"/>
<dbReference type="FunFam" id="1.20.272.10:FF:000029">
    <property type="entry name" value="Replication factor C small subunit"/>
    <property type="match status" value="1"/>
</dbReference>
<sequence length="1473" mass="168816">MSAEIQEVKILEKPWVEKYRPQRLDDIVGQEHIVKRLKHYAKTGSMPHLLFAGPPGVGKCLTGDAKVIANGELTTIGELVERIGNGRFGPTPVKGLKVLGIDEDGRLRELPVEYVYKDKTNELVRIRTGLGRELKVTPYHPLLVNRKNGRIEWVKAEELEPGDRLAVPRFLPAVLEEDPLAEWLGYFIGDGHADAQSNVITFTNTDAKLRKRFMELTERLFPDAKIRERLHRNRAPDVYVNSKMAKELVKGLDLAGRKADRVYIPPRGWRGLRSFLRAYFDCDAGVERGGIVLSTASREMVEQISYALAGLGITAKVKERRVKKRPYYYVVISGSNNVSRFLAEVGFSIEEKRRKAEALIRNPNPNVGSLYADRELISYVRDRLKLRFSDDKARWSPEKARKISWELMKEIYYRLDELENLEKALSRSILIDWNQVEERRKEIAEKTGIRADRILEYVRGKRKPSLRNYLKIAKALGIDLEETVEAMRLFARKYSSYAEIGRLVGTWNSSVRIILEGNTEKIETLEEIRKAELELLRGILNDEKLKRGVAYLIFLAQNELVWDEIVEIERLRGDFVIYDLHVPGYHNFIGGNLPTVLHNTTAALALARELFGENWRHNFLELNASDERGINVIREKVKEFARTKPVAGASFKIIFLDEADALTQDAQQALRRTMEMFSNNVRFILSCVTGDTRIYTPDEREVRIRDFLGHFERGLLREVSNRAGRDTVIAAVAFNSRIVGHPVFRLTLESGRTIEATGDHMFLTPEGWVQTYDLKEGSEVLVRPTLEGTPYEEDPRPIIDLGDFYAFLEKIEREHGLKPIGEARTFRELLTREKEKILARALELKAEMENGLTAREAEVLELIPGEWISREELQRKTGLSRVRINQLLKSLEEKGYVERRISGKAQLVRKVREGRPLRNPMDVKRALEEEFGIRISYTTVRKLLAGEVSGMAYDILREVREKWLVRYDDERAGILARVLGFLLGDGHLAKGVRVWFNSGREELEMLAEDLRKLGLSPSEIIERESGSEINGRPVKGRIHMLYVDSSAFHALMRYWGVEAGNKTRRGYRVPEWIKKGNLFVKREFLRGLFGADGTRPSGRRYNFNGIKLEMRATRESLELTTEFFNDLSELLREFDVESRVTVSPVGDRFIVRLVVTPNDANYLRFLSRVGYAYAKDSHARLVGEYLRIKLAYKEIVLPELAEKAVELATSSNPTSAARLLGVKRDFVVSRLKGKEIGLTRDFMTFEEFLRERTLDGYVVEKVIRKENLGYLDVYDVTCARDHSFISNGLISHNCNYSSKIIEPIQSRCAIFRFRPLSDEDIAKRIRYIAENEGLELTEDGLQAILYVAEGDLRRAINVLQAAAALDRKITDENVFLVASRARPEDVREMMQLALEGNFLKAREKLREILLKQGLSGEDVLIQMHKEVFNLPIPEDRKVALADKIGEYNFRLVEGANEMIQLEALLAQFTIMGK</sequence>
<dbReference type="SUPFAM" id="SSF48019">
    <property type="entry name" value="post-AAA+ oligomerization domain-like"/>
    <property type="match status" value="1"/>
</dbReference>
<keyword evidence="7" id="KW-0651">Protein splicing</keyword>
<dbReference type="Gene3D" id="3.40.50.300">
    <property type="entry name" value="P-loop containing nucleotide triphosphate hydrolases"/>
    <property type="match status" value="2"/>
</dbReference>
<dbReference type="Gene3D" id="1.10.10.10">
    <property type="entry name" value="Winged helix-like DNA-binding domain superfamily/Winged helix DNA-binding domain"/>
    <property type="match status" value="1"/>
</dbReference>
<evidence type="ECO:0000256" key="8">
    <source>
        <dbReference type="ARBA" id="ARBA00031749"/>
    </source>
</evidence>
<dbReference type="PROSITE" id="PS50817">
    <property type="entry name" value="INTEIN_N_TER"/>
    <property type="match status" value="2"/>
</dbReference>
<dbReference type="FunFam" id="1.10.8.60:FF:000012">
    <property type="entry name" value="Replication factor C subunit 4"/>
    <property type="match status" value="1"/>
</dbReference>
<dbReference type="EMBL" id="CP003651">
    <property type="protein sequence ID" value="AFL95511.1"/>
    <property type="molecule type" value="Genomic_DNA"/>
</dbReference>
<dbReference type="SUPFAM" id="SSF46785">
    <property type="entry name" value="Winged helix' DNA-binding domain"/>
    <property type="match status" value="1"/>
</dbReference>
<dbReference type="GO" id="GO:0006281">
    <property type="term" value="P:DNA repair"/>
    <property type="evidence" value="ECO:0007669"/>
    <property type="project" value="TreeGrafter"/>
</dbReference>
<dbReference type="InterPro" id="IPR036388">
    <property type="entry name" value="WH-like_DNA-bd_sf"/>
</dbReference>
<keyword evidence="5" id="KW-0068">Autocatalytic cleavage</keyword>
<keyword evidence="3" id="KW-0235">DNA replication</keyword>
<dbReference type="GO" id="GO:0016887">
    <property type="term" value="F:ATP hydrolysis activity"/>
    <property type="evidence" value="ECO:0007669"/>
    <property type="project" value="InterPro"/>
</dbReference>
<evidence type="ECO:0000256" key="3">
    <source>
        <dbReference type="ARBA" id="ARBA00022705"/>
    </source>
</evidence>
<dbReference type="GO" id="GO:0005663">
    <property type="term" value="C:DNA replication factor C complex"/>
    <property type="evidence" value="ECO:0007669"/>
    <property type="project" value="TreeGrafter"/>
</dbReference>
<organism evidence="11 12">
    <name type="scientific">Thermococcus cleftensis (strain DSM 27260 / KACC 17922 / CL1)</name>
    <dbReference type="NCBI Taxonomy" id="163003"/>
    <lineage>
        <taxon>Archaea</taxon>
        <taxon>Methanobacteriati</taxon>
        <taxon>Methanobacteriota</taxon>
        <taxon>Thermococci</taxon>
        <taxon>Thermococcales</taxon>
        <taxon>Thermococcaceae</taxon>
        <taxon>Thermococcus</taxon>
    </lineage>
</organism>
<dbReference type="CDD" id="cd00009">
    <property type="entry name" value="AAA"/>
    <property type="match status" value="1"/>
</dbReference>
<dbReference type="NCBIfam" id="TIGR01443">
    <property type="entry name" value="intein_Cterm"/>
    <property type="match status" value="2"/>
</dbReference>
<keyword evidence="4" id="KW-0547">Nucleotide-binding</keyword>
<dbReference type="HOGENOM" id="CLU_002046_0_0_2"/>
<evidence type="ECO:0000256" key="5">
    <source>
        <dbReference type="ARBA" id="ARBA00022813"/>
    </source>
</evidence>
<dbReference type="SUPFAM" id="SSF55608">
    <property type="entry name" value="Homing endonucleases"/>
    <property type="match status" value="2"/>
</dbReference>
<evidence type="ECO:0000259" key="9">
    <source>
        <dbReference type="PROSITE" id="PS50819"/>
    </source>
</evidence>
<dbReference type="InterPro" id="IPR003586">
    <property type="entry name" value="Hint_dom_C"/>
</dbReference>
<dbReference type="InterPro" id="IPR047854">
    <property type="entry name" value="RFC_lid"/>
</dbReference>
<dbReference type="SUPFAM" id="SSF47413">
    <property type="entry name" value="lambda repressor-like DNA-binding domains"/>
    <property type="match status" value="1"/>
</dbReference>
<dbReference type="InterPro" id="IPR003587">
    <property type="entry name" value="Hint_dom_N"/>
</dbReference>
<gene>
    <name evidence="11" type="ORF">CL1_1313</name>
</gene>
<dbReference type="GO" id="GO:0003689">
    <property type="term" value="F:DNA clamp loader activity"/>
    <property type="evidence" value="ECO:0007669"/>
    <property type="project" value="TreeGrafter"/>
</dbReference>
<dbReference type="Pfam" id="PF08542">
    <property type="entry name" value="Rep_fac_C"/>
    <property type="match status" value="1"/>
</dbReference>
<dbReference type="InterPro" id="IPR001387">
    <property type="entry name" value="Cro/C1-type_HTH"/>
</dbReference>
<evidence type="ECO:0000256" key="4">
    <source>
        <dbReference type="ARBA" id="ARBA00022741"/>
    </source>
</evidence>
<dbReference type="Gene3D" id="1.10.260.40">
    <property type="entry name" value="lambda repressor-like DNA-binding domains"/>
    <property type="match status" value="1"/>
</dbReference>
<dbReference type="Pfam" id="PF14890">
    <property type="entry name" value="Intein_splicing"/>
    <property type="match status" value="2"/>
</dbReference>
<dbReference type="SMART" id="SM00530">
    <property type="entry name" value="HTH_XRE"/>
    <property type="match status" value="1"/>
</dbReference>
<dbReference type="RefSeq" id="WP_014789145.1">
    <property type="nucleotide sequence ID" value="NC_018015.1"/>
</dbReference>
<evidence type="ECO:0000256" key="7">
    <source>
        <dbReference type="ARBA" id="ARBA00023000"/>
    </source>
</evidence>
<dbReference type="InterPro" id="IPR010982">
    <property type="entry name" value="Lambda_DNA-bd_dom_sf"/>
</dbReference>
<dbReference type="OrthoDB" id="7928at2157"/>
<dbReference type="CDD" id="cd00093">
    <property type="entry name" value="HTH_XRE"/>
    <property type="match status" value="1"/>
</dbReference>
<protein>
    <recommendedName>
        <fullName evidence="2">Replication factor C small subunit</fullName>
    </recommendedName>
    <alternativeName>
        <fullName evidence="8">Clamp loader small subunit</fullName>
    </alternativeName>
</protein>
<dbReference type="GO" id="GO:0005524">
    <property type="term" value="F:ATP binding"/>
    <property type="evidence" value="ECO:0007669"/>
    <property type="project" value="UniProtKB-KW"/>
</dbReference>
<dbReference type="InterPro" id="IPR036844">
    <property type="entry name" value="Hint_dom_sf"/>
</dbReference>
<dbReference type="Gene3D" id="1.20.272.10">
    <property type="match status" value="1"/>
</dbReference>
<dbReference type="InterPro" id="IPR004042">
    <property type="entry name" value="Intein_endonuc_central"/>
</dbReference>
<dbReference type="GO" id="GO:0003677">
    <property type="term" value="F:DNA binding"/>
    <property type="evidence" value="ECO:0007669"/>
    <property type="project" value="InterPro"/>
</dbReference>
<evidence type="ECO:0000313" key="11">
    <source>
        <dbReference type="EMBL" id="AFL95511.1"/>
    </source>
</evidence>
<proteinExistence type="inferred from homology"/>
<dbReference type="PRINTS" id="PR00379">
    <property type="entry name" value="INTEIN"/>
</dbReference>
<dbReference type="SUPFAM" id="SSF52540">
    <property type="entry name" value="P-loop containing nucleoside triphosphate hydrolases"/>
    <property type="match status" value="3"/>
</dbReference>
<dbReference type="GO" id="GO:0016539">
    <property type="term" value="P:intein-mediated protein splicing"/>
    <property type="evidence" value="ECO:0007669"/>
    <property type="project" value="InterPro"/>
</dbReference>